<keyword evidence="5 7" id="KW-0472">Membrane</keyword>
<evidence type="ECO:0000256" key="4">
    <source>
        <dbReference type="ARBA" id="ARBA00022679"/>
    </source>
</evidence>
<keyword evidence="4 8" id="KW-0808">Transferase</keyword>
<feature type="transmembrane region" description="Helical" evidence="7">
    <location>
        <begin position="7"/>
        <end position="28"/>
    </location>
</feature>
<dbReference type="CDD" id="cd07984">
    <property type="entry name" value="LPLAT_LABLAT-like"/>
    <property type="match status" value="1"/>
</dbReference>
<keyword evidence="3" id="KW-0997">Cell inner membrane</keyword>
<evidence type="ECO:0000256" key="3">
    <source>
        <dbReference type="ARBA" id="ARBA00022519"/>
    </source>
</evidence>
<keyword evidence="9" id="KW-1185">Reference proteome</keyword>
<gene>
    <name evidence="8" type="primary">htrB_3</name>
    <name evidence="8" type="ORF">KPC_3146</name>
</gene>
<evidence type="ECO:0000313" key="8">
    <source>
        <dbReference type="EMBL" id="SPL71968.1"/>
    </source>
</evidence>
<dbReference type="AlphaFoldDB" id="A0A2U3N2R8"/>
<name>A0A2U3N2R8_9GAMM</name>
<dbReference type="RefSeq" id="WP_121975379.1">
    <property type="nucleotide sequence ID" value="NZ_OOGT01000196.1"/>
</dbReference>
<sequence length="289" mass="33218">MYYILKLIARLPLCVLQFIALCVAYFFLTFNLSLKRITRINIRLVYPDLSEKEQNHRIRTSVISQCLTMIEFIKCWGMPPEYSLSLLKKIDGLQHFQNAVNNGRGTIVVIPHFGCWELLNAWINLYAAPKIMYKPSKHKSFDRYILHARQMTNAELVPTNESGVRALFKHLKNGGLTVILPDHLPKNSGGIYSDFFGQQTLCSTLVSKLANKTQCNVVGLSCIRQDSWSAFHVHCYPLSENILSKDLDQSVSALNQDVQMIVAQAPEQYLWGYKRFRVILNKENIYNKN</sequence>
<dbReference type="InParanoid" id="A0A2U3N2R8"/>
<evidence type="ECO:0000313" key="9">
    <source>
        <dbReference type="Proteomes" id="UP000245974"/>
    </source>
</evidence>
<evidence type="ECO:0000256" key="6">
    <source>
        <dbReference type="ARBA" id="ARBA00023315"/>
    </source>
</evidence>
<organism evidence="8 9">
    <name type="scientific">Acinetobacter stercoris</name>
    <dbReference type="NCBI Taxonomy" id="2126983"/>
    <lineage>
        <taxon>Bacteria</taxon>
        <taxon>Pseudomonadati</taxon>
        <taxon>Pseudomonadota</taxon>
        <taxon>Gammaproteobacteria</taxon>
        <taxon>Moraxellales</taxon>
        <taxon>Moraxellaceae</taxon>
        <taxon>Acinetobacter</taxon>
    </lineage>
</organism>
<dbReference type="GO" id="GO:0005886">
    <property type="term" value="C:plasma membrane"/>
    <property type="evidence" value="ECO:0007669"/>
    <property type="project" value="UniProtKB-SubCell"/>
</dbReference>
<keyword evidence="7" id="KW-0812">Transmembrane</keyword>
<dbReference type="EC" id="2.3.1.-" evidence="8"/>
<evidence type="ECO:0000256" key="5">
    <source>
        <dbReference type="ARBA" id="ARBA00023136"/>
    </source>
</evidence>
<dbReference type="PANTHER" id="PTHR30606">
    <property type="entry name" value="LIPID A BIOSYNTHESIS LAUROYL ACYLTRANSFERASE"/>
    <property type="match status" value="1"/>
</dbReference>
<dbReference type="PIRSF" id="PIRSF026649">
    <property type="entry name" value="MsbB"/>
    <property type="match status" value="1"/>
</dbReference>
<evidence type="ECO:0000256" key="1">
    <source>
        <dbReference type="ARBA" id="ARBA00004533"/>
    </source>
</evidence>
<dbReference type="OrthoDB" id="9803456at2"/>
<keyword evidence="2" id="KW-1003">Cell membrane</keyword>
<reference evidence="9" key="1">
    <citation type="submission" date="2018-03" db="EMBL/GenBank/DDBJ databases">
        <authorList>
            <person name="Blom J."/>
        </authorList>
    </citation>
    <scope>NUCLEOTIDE SEQUENCE [LARGE SCALE GENOMIC DNA]</scope>
    <source>
        <strain evidence="9">KPC-SM-21</strain>
    </source>
</reference>
<dbReference type="Proteomes" id="UP000245974">
    <property type="component" value="Unassembled WGS sequence"/>
</dbReference>
<dbReference type="Pfam" id="PF03279">
    <property type="entry name" value="Lip_A_acyltrans"/>
    <property type="match status" value="1"/>
</dbReference>
<evidence type="ECO:0000256" key="2">
    <source>
        <dbReference type="ARBA" id="ARBA00022475"/>
    </source>
</evidence>
<accession>A0A2U3N2R8</accession>
<protein>
    <submittedName>
        <fullName evidence="8">Lipid A biosynthesis lauroyl acyltransferase</fullName>
        <ecNumber evidence="8">2.3.1.-</ecNumber>
    </submittedName>
</protein>
<keyword evidence="7" id="KW-1133">Transmembrane helix</keyword>
<evidence type="ECO:0000256" key="7">
    <source>
        <dbReference type="SAM" id="Phobius"/>
    </source>
</evidence>
<dbReference type="InterPro" id="IPR004960">
    <property type="entry name" value="LipA_acyltrans"/>
</dbReference>
<dbReference type="GO" id="GO:0009247">
    <property type="term" value="P:glycolipid biosynthetic process"/>
    <property type="evidence" value="ECO:0007669"/>
    <property type="project" value="UniProtKB-ARBA"/>
</dbReference>
<keyword evidence="6 8" id="KW-0012">Acyltransferase</keyword>
<dbReference type="PANTHER" id="PTHR30606:SF10">
    <property type="entry name" value="PHOSPHATIDYLINOSITOL MANNOSIDE ACYLTRANSFERASE"/>
    <property type="match status" value="1"/>
</dbReference>
<proteinExistence type="predicted"/>
<comment type="subcellular location">
    <subcellularLocation>
        <location evidence="1">Cell inner membrane</location>
    </subcellularLocation>
</comment>
<dbReference type="EMBL" id="OOGT01000196">
    <property type="protein sequence ID" value="SPL71968.1"/>
    <property type="molecule type" value="Genomic_DNA"/>
</dbReference>
<dbReference type="GO" id="GO:0016746">
    <property type="term" value="F:acyltransferase activity"/>
    <property type="evidence" value="ECO:0007669"/>
    <property type="project" value="UniProtKB-KW"/>
</dbReference>